<protein>
    <submittedName>
        <fullName evidence="3">Uncharacterized protein</fullName>
    </submittedName>
</protein>
<feature type="chain" id="PRO_5042097147" evidence="1">
    <location>
        <begin position="23"/>
        <end position="257"/>
    </location>
</feature>
<name>A0AAF5Q5E1_WUCBA</name>
<reference evidence="2" key="2">
    <citation type="journal article" date="2016" name="Mol. Ecol.">
        <title>Population genomics of the filarial nematode parasite Wuchereria bancrofti from mosquitoes.</title>
        <authorList>
            <person name="Small S.T."/>
            <person name="Reimer L.J."/>
            <person name="Tisch D.J."/>
            <person name="King C.L."/>
            <person name="Christensen B.M."/>
            <person name="Siba P.M."/>
            <person name="Kazura J.W."/>
            <person name="Serre D."/>
            <person name="Zimmerman P.A."/>
        </authorList>
    </citation>
    <scope>NUCLEOTIDE SEQUENCE</scope>
    <source>
        <strain evidence="2">pt0022</strain>
    </source>
</reference>
<accession>A0AAF5Q5E1</accession>
<proteinExistence type="predicted"/>
<evidence type="ECO:0000256" key="1">
    <source>
        <dbReference type="SAM" id="SignalP"/>
    </source>
</evidence>
<evidence type="ECO:0000313" key="3">
    <source>
        <dbReference type="WBParaSite" id="mrna-Wban_10375"/>
    </source>
</evidence>
<evidence type="ECO:0000313" key="2">
    <source>
        <dbReference type="Proteomes" id="UP000093561"/>
    </source>
</evidence>
<dbReference type="AlphaFoldDB" id="A0AAF5Q5E1"/>
<feature type="signal peptide" evidence="1">
    <location>
        <begin position="1"/>
        <end position="22"/>
    </location>
</feature>
<reference evidence="3" key="3">
    <citation type="submission" date="2024-02" db="UniProtKB">
        <authorList>
            <consortium name="WormBaseParasite"/>
        </authorList>
    </citation>
    <scope>IDENTIFICATION</scope>
    <source>
        <strain evidence="3">pt0022</strain>
    </source>
</reference>
<dbReference type="Proteomes" id="UP000093561">
    <property type="component" value="Unassembled WGS sequence"/>
</dbReference>
<sequence>MHVLKIYFIVLVSAILIELIDGKSMKRSKCKWMKKSATKISMKKADAVKRKCVFKKGEKNTTKLEMRNALKMGIKSALKMDKKNDAKGIIQRSMFLVHQQPDILNNTGEDGLFPIRDEWLDITNRIDEHPSAEEMAYNSASQMAYLIRERQNDESCKSSVAACDAYTSMWPQIDGLCDLFFVKCLVEVAGMICRNYTEKDIFKYAPDLCDNVSDFCAQNREATISFCWAYLYHRYGEISMNPQPPKTGFNKFIESFI</sequence>
<dbReference type="WBParaSite" id="mrna-Wban_10375">
    <property type="protein sequence ID" value="mrna-Wban_10375"/>
    <property type="gene ID" value="Wban_10375"/>
</dbReference>
<reference evidence="2" key="1">
    <citation type="submission" date="2015-03" db="EMBL/GenBank/DDBJ databases">
        <title>Wuchereria bancrofti Genome Sequencing Papua New Guinea Strain.</title>
        <authorList>
            <person name="Small S.T."/>
            <person name="Serre D."/>
            <person name="Zimmerman P.A."/>
        </authorList>
    </citation>
    <scope>NUCLEOTIDE SEQUENCE [LARGE SCALE GENOMIC DNA]</scope>
    <source>
        <strain evidence="2">pt0022</strain>
    </source>
</reference>
<organism evidence="2 3">
    <name type="scientific">Wuchereria bancrofti</name>
    <dbReference type="NCBI Taxonomy" id="6293"/>
    <lineage>
        <taxon>Eukaryota</taxon>
        <taxon>Metazoa</taxon>
        <taxon>Ecdysozoa</taxon>
        <taxon>Nematoda</taxon>
        <taxon>Chromadorea</taxon>
        <taxon>Rhabditida</taxon>
        <taxon>Spirurina</taxon>
        <taxon>Spiruromorpha</taxon>
        <taxon>Filarioidea</taxon>
        <taxon>Onchocercidae</taxon>
        <taxon>Wuchereria</taxon>
    </lineage>
</organism>
<keyword evidence="1" id="KW-0732">Signal</keyword>